<dbReference type="Gene3D" id="3.40.50.2000">
    <property type="entry name" value="Glycogen Phosphorylase B"/>
    <property type="match status" value="2"/>
</dbReference>
<comment type="similarity">
    <text evidence="10">Belongs to the glycosyltransferase 28 family. MurG subfamily.</text>
</comment>
<dbReference type="EC" id="2.4.1.227" evidence="10"/>
<comment type="caution">
    <text evidence="13">The sequence shown here is derived from an EMBL/GenBank/DDBJ whole genome shotgun (WGS) entry which is preliminary data.</text>
</comment>
<keyword evidence="8 10" id="KW-0131">Cell cycle</keyword>
<dbReference type="PANTHER" id="PTHR21015:SF22">
    <property type="entry name" value="GLYCOSYLTRANSFERASE"/>
    <property type="match status" value="1"/>
</dbReference>
<gene>
    <name evidence="10" type="primary">murG</name>
    <name evidence="14" type="ORF">AAH17_00090</name>
    <name evidence="15" type="ORF">AAH24_02150</name>
    <name evidence="13" type="ORF">BVH53_04390</name>
</gene>
<evidence type="ECO:0000313" key="15">
    <source>
        <dbReference type="EMBL" id="EAK0468174.1"/>
    </source>
</evidence>
<sequence length="335" mass="37396">MIAITGGGTGGHLAIAKALAIELKNRGENVIFIGSNSGQDRMWFEHSDIFKFKYFFPSRGVVNKKGIHKLFALLNIIKLAFKCRCIFTEHNISSVISVGGYSSAPASFGAVIFRKKLFIHEQNAIKGKLNSILKPFCKKFFSSYGTDTYDYPIDIKFFNTARVRNELKTILFLGGSQGASFINSLALNLALNLKNHNINIIHQCGAKELETTRSKYNEMGVEAVVFDFSNEIEVYMQKSDLCISRAGASTLWELCANALPTIFIPYPYAASNHQFYNAKFLLDSNLAKIYEQNGLDKNILFTDIMNLDINSISMGLRNIVSPNGAKIIIDKILKQ</sequence>
<comment type="pathway">
    <text evidence="10">Cell wall biogenesis; peptidoglycan biosynthesis.</text>
</comment>
<dbReference type="EMBL" id="AACCXM010000001">
    <property type="protein sequence ID" value="EAK0468174.1"/>
    <property type="molecule type" value="Genomic_DNA"/>
</dbReference>
<dbReference type="CDD" id="cd03785">
    <property type="entry name" value="GT28_MurG"/>
    <property type="match status" value="1"/>
</dbReference>
<evidence type="ECO:0000259" key="11">
    <source>
        <dbReference type="Pfam" id="PF03033"/>
    </source>
</evidence>
<dbReference type="Pfam" id="PF03033">
    <property type="entry name" value="Glyco_transf_28"/>
    <property type="match status" value="1"/>
</dbReference>
<comment type="catalytic activity">
    <reaction evidence="10">
        <text>di-trans,octa-cis-undecaprenyl diphospho-N-acetyl-alpha-D-muramoyl-L-alanyl-D-glutamyl-meso-2,6-diaminopimeloyl-D-alanyl-D-alanine + UDP-N-acetyl-alpha-D-glucosamine = di-trans,octa-cis-undecaprenyl diphospho-[N-acetyl-alpha-D-glucosaminyl-(1-&gt;4)]-N-acetyl-alpha-D-muramoyl-L-alanyl-D-glutamyl-meso-2,6-diaminopimeloyl-D-alanyl-D-alanine + UDP + H(+)</text>
        <dbReference type="Rhea" id="RHEA:31227"/>
        <dbReference type="ChEBI" id="CHEBI:15378"/>
        <dbReference type="ChEBI" id="CHEBI:57705"/>
        <dbReference type="ChEBI" id="CHEBI:58223"/>
        <dbReference type="ChEBI" id="CHEBI:61387"/>
        <dbReference type="ChEBI" id="CHEBI:61388"/>
        <dbReference type="EC" id="2.4.1.227"/>
    </reaction>
</comment>
<dbReference type="GO" id="GO:0005975">
    <property type="term" value="P:carbohydrate metabolic process"/>
    <property type="evidence" value="ECO:0007669"/>
    <property type="project" value="InterPro"/>
</dbReference>
<dbReference type="HAMAP" id="MF_00033">
    <property type="entry name" value="MurG"/>
    <property type="match status" value="1"/>
</dbReference>
<dbReference type="Pfam" id="PF04101">
    <property type="entry name" value="Glyco_tran_28_C"/>
    <property type="match status" value="1"/>
</dbReference>
<feature type="binding site" evidence="10">
    <location>
        <position position="123"/>
    </location>
    <ligand>
        <name>UDP-N-acetyl-alpha-D-glucosamine</name>
        <dbReference type="ChEBI" id="CHEBI:57705"/>
    </ligand>
</feature>
<evidence type="ECO:0000256" key="7">
    <source>
        <dbReference type="ARBA" id="ARBA00023136"/>
    </source>
</evidence>
<dbReference type="PANTHER" id="PTHR21015">
    <property type="entry name" value="UDP-N-ACETYLGLUCOSAMINE--N-ACETYLMURAMYL-(PENTAPEPTIDE) PYROPHOSPHORYL-UNDECAPRENOL N-ACETYLGLUCOSAMINE TRANSFERASE 1"/>
    <property type="match status" value="1"/>
</dbReference>
<keyword evidence="4 10" id="KW-0808">Transferase</keyword>
<accession>A0A5N7FW98</accession>
<keyword evidence="3 10" id="KW-0328">Glycosyltransferase</keyword>
<dbReference type="InterPro" id="IPR007235">
    <property type="entry name" value="Glyco_trans_28_C"/>
</dbReference>
<keyword evidence="1 10" id="KW-1003">Cell membrane</keyword>
<evidence type="ECO:0000256" key="2">
    <source>
        <dbReference type="ARBA" id="ARBA00022618"/>
    </source>
</evidence>
<evidence type="ECO:0000313" key="13">
    <source>
        <dbReference type="EMBL" id="EAI5407935.1"/>
    </source>
</evidence>
<evidence type="ECO:0000256" key="5">
    <source>
        <dbReference type="ARBA" id="ARBA00022960"/>
    </source>
</evidence>
<feature type="binding site" evidence="10">
    <location>
        <position position="176"/>
    </location>
    <ligand>
        <name>UDP-N-acetyl-alpha-D-glucosamine</name>
        <dbReference type="ChEBI" id="CHEBI:57705"/>
    </ligand>
</feature>
<feature type="binding site" evidence="10">
    <location>
        <position position="274"/>
    </location>
    <ligand>
        <name>UDP-N-acetyl-alpha-D-glucosamine</name>
        <dbReference type="ChEBI" id="CHEBI:57705"/>
    </ligand>
</feature>
<evidence type="ECO:0000256" key="1">
    <source>
        <dbReference type="ARBA" id="ARBA00022475"/>
    </source>
</evidence>
<keyword evidence="6 10" id="KW-0573">Peptidoglycan synthesis</keyword>
<dbReference type="SUPFAM" id="SSF53756">
    <property type="entry name" value="UDP-Glycosyltransferase/glycogen phosphorylase"/>
    <property type="match status" value="1"/>
</dbReference>
<comment type="caution">
    <text evidence="10">Lacks conserved residue(s) required for the propagation of feature annotation.</text>
</comment>
<dbReference type="InterPro" id="IPR006009">
    <property type="entry name" value="GlcNAc_MurG"/>
</dbReference>
<organism evidence="13 16">
    <name type="scientific">Campylobacter fetus</name>
    <dbReference type="NCBI Taxonomy" id="196"/>
    <lineage>
        <taxon>Bacteria</taxon>
        <taxon>Pseudomonadati</taxon>
        <taxon>Campylobacterota</taxon>
        <taxon>Epsilonproteobacteria</taxon>
        <taxon>Campylobacterales</taxon>
        <taxon>Campylobacteraceae</taxon>
        <taxon>Campylobacter</taxon>
    </lineage>
</organism>
<dbReference type="EMBL" id="AACCXK010000001">
    <property type="protein sequence ID" value="EAK0452062.1"/>
    <property type="molecule type" value="Genomic_DNA"/>
</dbReference>
<dbReference type="EMBL" id="AABQDW010000006">
    <property type="protein sequence ID" value="EAI5407935.1"/>
    <property type="molecule type" value="Genomic_DNA"/>
</dbReference>
<reference evidence="13 16" key="1">
    <citation type="submission" date="2018-05" db="EMBL/GenBank/DDBJ databases">
        <authorList>
            <consortium name="PulseNet: The National Subtyping Network for Foodborne Disease Surveillance"/>
            <person name="Tarr C.L."/>
            <person name="Trees E."/>
            <person name="Katz L.S."/>
            <person name="Carleton-Romer H.A."/>
            <person name="Stroika S."/>
            <person name="Kucerova Z."/>
            <person name="Roache K.F."/>
            <person name="Sabol A.L."/>
            <person name="Besser J."/>
            <person name="Gerner-Smidt P."/>
        </authorList>
    </citation>
    <scope>NUCLEOTIDE SEQUENCE [LARGE SCALE GENOMIC DNA]</scope>
    <source>
        <strain evidence="14">2014D-0197</strain>
        <strain evidence="13 16">2016D-0221</strain>
        <strain evidence="15">D4313</strain>
    </source>
</reference>
<dbReference type="RefSeq" id="WP_002849334.1">
    <property type="nucleotide sequence ID" value="NZ_AABUZP020000005.1"/>
</dbReference>
<keyword evidence="9 10" id="KW-0961">Cell wall biogenesis/degradation</keyword>
<keyword evidence="7 10" id="KW-0472">Membrane</keyword>
<evidence type="ECO:0000256" key="8">
    <source>
        <dbReference type="ARBA" id="ARBA00023306"/>
    </source>
</evidence>
<dbReference type="UniPathway" id="UPA00219"/>
<feature type="domain" description="Glycosyltransferase family 28 N-terminal" evidence="11">
    <location>
        <begin position="2"/>
        <end position="141"/>
    </location>
</feature>
<dbReference type="GO" id="GO:0005886">
    <property type="term" value="C:plasma membrane"/>
    <property type="evidence" value="ECO:0007669"/>
    <property type="project" value="UniProtKB-SubCell"/>
</dbReference>
<dbReference type="GO" id="GO:0009252">
    <property type="term" value="P:peptidoglycan biosynthetic process"/>
    <property type="evidence" value="ECO:0007669"/>
    <property type="project" value="UniProtKB-UniRule"/>
</dbReference>
<feature type="domain" description="Glycosyl transferase family 28 C-terminal" evidence="12">
    <location>
        <begin position="169"/>
        <end position="307"/>
    </location>
</feature>
<evidence type="ECO:0000256" key="10">
    <source>
        <dbReference type="HAMAP-Rule" id="MF_00033"/>
    </source>
</evidence>
<evidence type="ECO:0000256" key="3">
    <source>
        <dbReference type="ARBA" id="ARBA00022676"/>
    </source>
</evidence>
<comment type="subcellular location">
    <subcellularLocation>
        <location evidence="10">Cell membrane</location>
        <topology evidence="10">Peripheral membrane protein</topology>
        <orientation evidence="10">Cytoplasmic side</orientation>
    </subcellularLocation>
</comment>
<dbReference type="InterPro" id="IPR004276">
    <property type="entry name" value="GlycoTrans_28_N"/>
</dbReference>
<feature type="binding site" evidence="10">
    <location>
        <begin position="9"/>
        <end position="11"/>
    </location>
    <ligand>
        <name>UDP-N-acetyl-alpha-D-glucosamine</name>
        <dbReference type="ChEBI" id="CHEBI:57705"/>
    </ligand>
</feature>
<dbReference type="GeneID" id="61064682"/>
<dbReference type="OMA" id="AADMMLC"/>
<dbReference type="AlphaFoldDB" id="A0A5N7FW98"/>
<name>A0A5N7FW98_CAMFE</name>
<comment type="function">
    <text evidence="10">Cell wall formation. Catalyzes the transfer of a GlcNAc subunit on undecaprenyl-pyrophosphoryl-MurNAc-pentapeptide (lipid intermediate I) to form undecaprenyl-pyrophosphoryl-MurNAc-(pentapeptide)GlcNAc (lipid intermediate II).</text>
</comment>
<evidence type="ECO:0000313" key="14">
    <source>
        <dbReference type="EMBL" id="EAK0452062.1"/>
    </source>
</evidence>
<evidence type="ECO:0000259" key="12">
    <source>
        <dbReference type="Pfam" id="PF04101"/>
    </source>
</evidence>
<dbReference type="GO" id="GO:0071555">
    <property type="term" value="P:cell wall organization"/>
    <property type="evidence" value="ECO:0007669"/>
    <property type="project" value="UniProtKB-KW"/>
</dbReference>
<keyword evidence="2 10" id="KW-0132">Cell division</keyword>
<dbReference type="GO" id="GO:0051301">
    <property type="term" value="P:cell division"/>
    <property type="evidence" value="ECO:0007669"/>
    <property type="project" value="UniProtKB-KW"/>
</dbReference>
<evidence type="ECO:0000313" key="16">
    <source>
        <dbReference type="Proteomes" id="UP000557842"/>
    </source>
</evidence>
<keyword evidence="5 10" id="KW-0133">Cell shape</keyword>
<evidence type="ECO:0000256" key="9">
    <source>
        <dbReference type="ARBA" id="ARBA00023316"/>
    </source>
</evidence>
<dbReference type="GO" id="GO:0050511">
    <property type="term" value="F:undecaprenyldiphospho-muramoylpentapeptide beta-N-acetylglucosaminyltransferase activity"/>
    <property type="evidence" value="ECO:0007669"/>
    <property type="project" value="UniProtKB-UniRule"/>
</dbReference>
<protein>
    <recommendedName>
        <fullName evidence="10">UDP-N-acetylglucosamine--N-acetylmuramyl-(pentapeptide) pyrophosphoryl-undecaprenol N-acetylglucosamine transferase</fullName>
        <ecNumber evidence="10">2.4.1.227</ecNumber>
    </recommendedName>
    <alternativeName>
        <fullName evidence="10">Undecaprenyl-PP-MurNAc-pentapeptide-UDPGlcNAc GlcNAc transferase</fullName>
    </alternativeName>
</protein>
<evidence type="ECO:0000256" key="6">
    <source>
        <dbReference type="ARBA" id="ARBA00022984"/>
    </source>
</evidence>
<dbReference type="Proteomes" id="UP000557842">
    <property type="component" value="Unassembled WGS sequence"/>
</dbReference>
<evidence type="ECO:0000256" key="4">
    <source>
        <dbReference type="ARBA" id="ARBA00022679"/>
    </source>
</evidence>
<dbReference type="GO" id="GO:0008360">
    <property type="term" value="P:regulation of cell shape"/>
    <property type="evidence" value="ECO:0007669"/>
    <property type="project" value="UniProtKB-KW"/>
</dbReference>
<proteinExistence type="inferred from homology"/>
<dbReference type="SMR" id="A0A5N7FW98"/>